<accession>L7LHW3</accession>
<dbReference type="CDD" id="cd06170">
    <property type="entry name" value="LuxR_C_like"/>
    <property type="match status" value="1"/>
</dbReference>
<dbReference type="PANTHER" id="PTHR44688">
    <property type="entry name" value="DNA-BINDING TRANSCRIPTIONAL ACTIVATOR DEVR_DOSR"/>
    <property type="match status" value="1"/>
</dbReference>
<organism evidence="5 6">
    <name type="scientific">Gordonia sihwensis NBRC 108236</name>
    <dbReference type="NCBI Taxonomy" id="1223544"/>
    <lineage>
        <taxon>Bacteria</taxon>
        <taxon>Bacillati</taxon>
        <taxon>Actinomycetota</taxon>
        <taxon>Actinomycetes</taxon>
        <taxon>Mycobacteriales</taxon>
        <taxon>Gordoniaceae</taxon>
        <taxon>Gordonia</taxon>
    </lineage>
</organism>
<evidence type="ECO:0000256" key="3">
    <source>
        <dbReference type="ARBA" id="ARBA00023163"/>
    </source>
</evidence>
<dbReference type="SMART" id="SM00421">
    <property type="entry name" value="HTH_LUXR"/>
    <property type="match status" value="1"/>
</dbReference>
<dbReference type="GO" id="GO:0006355">
    <property type="term" value="P:regulation of DNA-templated transcription"/>
    <property type="evidence" value="ECO:0007669"/>
    <property type="project" value="InterPro"/>
</dbReference>
<dbReference type="eggNOG" id="COG2909">
    <property type="taxonomic scope" value="Bacteria"/>
</dbReference>
<feature type="domain" description="HTH luxR-type" evidence="4">
    <location>
        <begin position="627"/>
        <end position="681"/>
    </location>
</feature>
<dbReference type="GO" id="GO:0003677">
    <property type="term" value="F:DNA binding"/>
    <property type="evidence" value="ECO:0007669"/>
    <property type="project" value="UniProtKB-KW"/>
</dbReference>
<dbReference type="Gene3D" id="1.25.40.10">
    <property type="entry name" value="Tetratricopeptide repeat domain"/>
    <property type="match status" value="1"/>
</dbReference>
<proteinExistence type="predicted"/>
<comment type="caution">
    <text evidence="5">The sequence shown here is derived from an EMBL/GenBank/DDBJ whole genome shotgun (WGS) entry which is preliminary data.</text>
</comment>
<keyword evidence="6" id="KW-1185">Reference proteome</keyword>
<evidence type="ECO:0000256" key="2">
    <source>
        <dbReference type="ARBA" id="ARBA00023125"/>
    </source>
</evidence>
<evidence type="ECO:0000313" key="6">
    <source>
        <dbReference type="Proteomes" id="UP000035083"/>
    </source>
</evidence>
<dbReference type="Pfam" id="PF25873">
    <property type="entry name" value="WHD_MalT"/>
    <property type="match status" value="1"/>
</dbReference>
<protein>
    <recommendedName>
        <fullName evidence="4">HTH luxR-type domain-containing protein</fullName>
    </recommendedName>
</protein>
<dbReference type="PROSITE" id="PS50043">
    <property type="entry name" value="HTH_LUXR_2"/>
    <property type="match status" value="1"/>
</dbReference>
<sequence>MLELVDRMPDSVRIVAVTRHDPPWPLHRMRVESVLSEVRVDEIRFGVHEAAALLADASVTVGPDDVERLVERTGGWAAGLRLAAIGLASAADPHAYATEFSGRDGYVADYLMREVFLGAPLQWRYFLTRVCVADEVCPELAAALGGGEDSGERLAELAGLNMFVHESANAPGWYRLHPLLLDLLRSRITDRRDLATSHRVAAHWFREQGMPRRALEHAIEANEWEAASELVGTHIIAWAMARPPDWLSATLSRVPRDAVLTHPGLAIGVATAEAMTGRTADLDELAAAAHGRVCRLEGRRRRRYEFLLELVELGLRPWIDDPAGLRARCDRLHRNPEALATSGLADWDVIRTALVGNLGACELWSGDRVAGRADLADVLRYEGGPRILLPVLNARANLALLEWQDGDLSAAETHARRAVADADELGSPLAVQAGAAHLALAGIALDRDDLDDAATWLDSASASVHSPHATVVLVVLQARLMMARRAVAEALRFADEALRAASVPGVPDSLVTVAIGTHAVLSRNRHRRRVGIRFAGDADSIRGMVAECLDVAANSGGGSSRDQRLRALDRALGIAAGHRLRRPFLERGVHLRELLSDRVAGGTEHSGFALDLLNRIPVRTGGLVDEAGRLVPRLSAREMDVLRHLLGATTTAEIADRLFISVNTVKTHQRAIYQKLGARPS</sequence>
<keyword evidence="3" id="KW-0804">Transcription</keyword>
<dbReference type="InterPro" id="IPR016032">
    <property type="entry name" value="Sig_transdc_resp-reg_C-effctor"/>
</dbReference>
<reference evidence="5 6" key="1">
    <citation type="submission" date="2012-12" db="EMBL/GenBank/DDBJ databases">
        <title>Whole genome shotgun sequence of Gordonia sihwensis NBRC 108236.</title>
        <authorList>
            <person name="Yoshida I."/>
            <person name="Hosoyama A."/>
            <person name="Tsuchikane K."/>
            <person name="Ando Y."/>
            <person name="Baba S."/>
            <person name="Ohji S."/>
            <person name="Hamada M."/>
            <person name="Tamura T."/>
            <person name="Yamazoe A."/>
            <person name="Yamazaki S."/>
            <person name="Fujita N."/>
        </authorList>
    </citation>
    <scope>NUCLEOTIDE SEQUENCE [LARGE SCALE GENOMIC DNA]</scope>
    <source>
        <strain evidence="5 6">NBRC 108236</strain>
    </source>
</reference>
<evidence type="ECO:0000256" key="1">
    <source>
        <dbReference type="ARBA" id="ARBA00023015"/>
    </source>
</evidence>
<dbReference type="SUPFAM" id="SSF46894">
    <property type="entry name" value="C-terminal effector domain of the bipartite response regulators"/>
    <property type="match status" value="1"/>
</dbReference>
<dbReference type="Pfam" id="PF00196">
    <property type="entry name" value="GerE"/>
    <property type="match status" value="1"/>
</dbReference>
<dbReference type="EMBL" id="BANU01000011">
    <property type="protein sequence ID" value="GAC60710.1"/>
    <property type="molecule type" value="Genomic_DNA"/>
</dbReference>
<dbReference type="Gene3D" id="1.10.10.10">
    <property type="entry name" value="Winged helix-like DNA-binding domain superfamily/Winged helix DNA-binding domain"/>
    <property type="match status" value="1"/>
</dbReference>
<evidence type="ECO:0000313" key="5">
    <source>
        <dbReference type="EMBL" id="GAC60710.1"/>
    </source>
</evidence>
<keyword evidence="2" id="KW-0238">DNA-binding</keyword>
<dbReference type="InterPro" id="IPR036388">
    <property type="entry name" value="WH-like_DNA-bd_sf"/>
</dbReference>
<name>L7LHW3_9ACTN</name>
<dbReference type="Proteomes" id="UP000035083">
    <property type="component" value="Unassembled WGS sequence"/>
</dbReference>
<dbReference type="InterPro" id="IPR059106">
    <property type="entry name" value="WHD_MalT"/>
</dbReference>
<dbReference type="InterPro" id="IPR000792">
    <property type="entry name" value="Tscrpt_reg_LuxR_C"/>
</dbReference>
<keyword evidence="1" id="KW-0805">Transcription regulation</keyword>
<dbReference type="AlphaFoldDB" id="L7LHW3"/>
<evidence type="ECO:0000259" key="4">
    <source>
        <dbReference type="PROSITE" id="PS50043"/>
    </source>
</evidence>
<gene>
    <name evidence="5" type="ORF">GSI01S_11_00520</name>
</gene>
<dbReference type="PRINTS" id="PR00038">
    <property type="entry name" value="HTHLUXR"/>
</dbReference>
<dbReference type="PANTHER" id="PTHR44688:SF16">
    <property type="entry name" value="DNA-BINDING TRANSCRIPTIONAL ACTIVATOR DEVR_DOSR"/>
    <property type="match status" value="1"/>
</dbReference>
<dbReference type="InterPro" id="IPR011990">
    <property type="entry name" value="TPR-like_helical_dom_sf"/>
</dbReference>